<name>A0A7J8NUQ6_GOSRA</name>
<protein>
    <submittedName>
        <fullName evidence="1">Uncharacterized protein</fullName>
    </submittedName>
</protein>
<evidence type="ECO:0000313" key="1">
    <source>
        <dbReference type="EMBL" id="MBA0580648.1"/>
    </source>
</evidence>
<evidence type="ECO:0000313" key="2">
    <source>
        <dbReference type="Proteomes" id="UP000593578"/>
    </source>
</evidence>
<feature type="non-terminal residue" evidence="1">
    <location>
        <position position="1"/>
    </location>
</feature>
<comment type="caution">
    <text evidence="1">The sequence shown here is derived from an EMBL/GenBank/DDBJ whole genome shotgun (WGS) entry which is preliminary data.</text>
</comment>
<gene>
    <name evidence="1" type="ORF">Gorai_022857</name>
</gene>
<accession>A0A7J8NUQ6</accession>
<dbReference type="Proteomes" id="UP000593578">
    <property type="component" value="Unassembled WGS sequence"/>
</dbReference>
<dbReference type="AlphaFoldDB" id="A0A7J8NUQ6"/>
<organism evidence="1 2">
    <name type="scientific">Gossypium raimondii</name>
    <name type="common">Peruvian cotton</name>
    <name type="synonym">Gossypium klotzschianum subsp. raimondii</name>
    <dbReference type="NCBI Taxonomy" id="29730"/>
    <lineage>
        <taxon>Eukaryota</taxon>
        <taxon>Viridiplantae</taxon>
        <taxon>Streptophyta</taxon>
        <taxon>Embryophyta</taxon>
        <taxon>Tracheophyta</taxon>
        <taxon>Spermatophyta</taxon>
        <taxon>Magnoliopsida</taxon>
        <taxon>eudicotyledons</taxon>
        <taxon>Gunneridae</taxon>
        <taxon>Pentapetalae</taxon>
        <taxon>rosids</taxon>
        <taxon>malvids</taxon>
        <taxon>Malvales</taxon>
        <taxon>Malvaceae</taxon>
        <taxon>Malvoideae</taxon>
        <taxon>Gossypium</taxon>
    </lineage>
</organism>
<sequence>VDNNGQRIQSKILKASYKSTLLGASSKKKNRGFLEEEFTLLDGDAITEVIEGVL</sequence>
<reference evidence="1 2" key="1">
    <citation type="journal article" date="2019" name="Genome Biol. Evol.">
        <title>Insights into the evolution of the New World diploid cottons (Gossypium, subgenus Houzingenia) based on genome sequencing.</title>
        <authorList>
            <person name="Grover C.E."/>
            <person name="Arick M.A. 2nd"/>
            <person name="Thrash A."/>
            <person name="Conover J.L."/>
            <person name="Sanders W.S."/>
            <person name="Peterson D.G."/>
            <person name="Frelichowski J.E."/>
            <person name="Scheffler J.A."/>
            <person name="Scheffler B.E."/>
            <person name="Wendel J.F."/>
        </authorList>
    </citation>
    <scope>NUCLEOTIDE SEQUENCE [LARGE SCALE GENOMIC DNA]</scope>
    <source>
        <strain evidence="1">8</strain>
        <tissue evidence="1">Leaf</tissue>
    </source>
</reference>
<proteinExistence type="predicted"/>
<dbReference type="EMBL" id="JABEZZ010000002">
    <property type="protein sequence ID" value="MBA0580648.1"/>
    <property type="molecule type" value="Genomic_DNA"/>
</dbReference>